<organism evidence="2">
    <name type="scientific">human gut metagenome</name>
    <dbReference type="NCBI Taxonomy" id="408170"/>
    <lineage>
        <taxon>unclassified sequences</taxon>
        <taxon>metagenomes</taxon>
        <taxon>organismal metagenomes</taxon>
    </lineage>
</organism>
<dbReference type="GO" id="GO:0005975">
    <property type="term" value="P:carbohydrate metabolic process"/>
    <property type="evidence" value="ECO:0007669"/>
    <property type="project" value="InterPro"/>
</dbReference>
<evidence type="ECO:0000313" key="2">
    <source>
        <dbReference type="EMBL" id="EKC48745.1"/>
    </source>
</evidence>
<accession>K1S4S9</accession>
<dbReference type="InterPro" id="IPR054363">
    <property type="entry name" value="GH95_cat"/>
</dbReference>
<dbReference type="EMBL" id="AJWZ01010344">
    <property type="protein sequence ID" value="EKC48745.1"/>
    <property type="molecule type" value="Genomic_DNA"/>
</dbReference>
<dbReference type="InterPro" id="IPR012341">
    <property type="entry name" value="6hp_glycosidase-like_sf"/>
</dbReference>
<evidence type="ECO:0000259" key="1">
    <source>
        <dbReference type="Pfam" id="PF22124"/>
    </source>
</evidence>
<comment type="caution">
    <text evidence="2">The sequence shown here is derived from an EMBL/GenBank/DDBJ whole genome shotgun (WGS) entry which is preliminary data.</text>
</comment>
<name>K1S4S9_9ZZZZ</name>
<dbReference type="GO" id="GO:0004560">
    <property type="term" value="F:alpha-L-fucosidase activity"/>
    <property type="evidence" value="ECO:0007669"/>
    <property type="project" value="TreeGrafter"/>
</dbReference>
<dbReference type="PANTHER" id="PTHR31084:SF0">
    <property type="entry name" value="ALPHA-L-FUCOSIDASE 2"/>
    <property type="match status" value="1"/>
</dbReference>
<dbReference type="Gene3D" id="1.50.10.10">
    <property type="match status" value="1"/>
</dbReference>
<dbReference type="Pfam" id="PF22124">
    <property type="entry name" value="Glyco_hydro_95_cat"/>
    <property type="match status" value="1"/>
</dbReference>
<sequence>MEIYQPQFDSVTLSLGDDSFDSNETLLKAQKGKKKINSALAQRTYYAGRYAYLCCSGYSTSRLYGMWTGEFNTGWGSKYTMDANVNLQTSSMNTSNMSRSPIGYAYFILRQLPDWEENAYATHG</sequence>
<feature type="non-terminal residue" evidence="2">
    <location>
        <position position="124"/>
    </location>
</feature>
<gene>
    <name evidence="2" type="ORF">OBE_15013</name>
</gene>
<feature type="domain" description="Glycosyl hydrolase family 95 catalytic" evidence="1">
    <location>
        <begin position="2"/>
        <end position="108"/>
    </location>
</feature>
<proteinExistence type="predicted"/>
<reference evidence="2" key="1">
    <citation type="journal article" date="2013" name="Environ. Microbiol.">
        <title>Microbiota from the distal guts of lean and obese adolescents exhibit partial functional redundancy besides clear differences in community structure.</title>
        <authorList>
            <person name="Ferrer M."/>
            <person name="Ruiz A."/>
            <person name="Lanza F."/>
            <person name="Haange S.B."/>
            <person name="Oberbach A."/>
            <person name="Till H."/>
            <person name="Bargiela R."/>
            <person name="Campoy C."/>
            <person name="Segura M.T."/>
            <person name="Richter M."/>
            <person name="von Bergen M."/>
            <person name="Seifert J."/>
            <person name="Suarez A."/>
        </authorList>
    </citation>
    <scope>NUCLEOTIDE SEQUENCE</scope>
</reference>
<dbReference type="AlphaFoldDB" id="K1S4S9"/>
<protein>
    <submittedName>
        <fullName evidence="2">Glycoside Hydrolase Family 95 protein</fullName>
    </submittedName>
</protein>
<keyword evidence="2" id="KW-0378">Hydrolase</keyword>
<dbReference type="PANTHER" id="PTHR31084">
    <property type="entry name" value="ALPHA-L-FUCOSIDASE 2"/>
    <property type="match status" value="1"/>
</dbReference>